<dbReference type="EMBL" id="AP024484">
    <property type="protein sequence ID" value="BCS85469.1"/>
    <property type="molecule type" value="Genomic_DNA"/>
</dbReference>
<evidence type="ECO:0000313" key="7">
    <source>
        <dbReference type="EMBL" id="BCS85469.1"/>
    </source>
</evidence>
<dbReference type="PANTHER" id="PTHR21016">
    <property type="entry name" value="BETA-AMYLOID BINDING PROTEIN-RELATED"/>
    <property type="match status" value="1"/>
</dbReference>
<evidence type="ECO:0000256" key="4">
    <source>
        <dbReference type="ARBA" id="ARBA00023136"/>
    </source>
</evidence>
<evidence type="ECO:0000313" key="8">
    <source>
        <dbReference type="Proteomes" id="UP001319045"/>
    </source>
</evidence>
<accession>A0ABM7NYH0</accession>
<dbReference type="InterPro" id="IPR007829">
    <property type="entry name" value="TM2"/>
</dbReference>
<feature type="transmembrane region" description="Helical" evidence="5">
    <location>
        <begin position="49"/>
        <end position="67"/>
    </location>
</feature>
<dbReference type="RefSeq" id="WP_207153120.1">
    <property type="nucleotide sequence ID" value="NZ_AP024484.1"/>
</dbReference>
<keyword evidence="8" id="KW-1185">Reference proteome</keyword>
<evidence type="ECO:0000256" key="2">
    <source>
        <dbReference type="ARBA" id="ARBA00022692"/>
    </source>
</evidence>
<keyword evidence="3 5" id="KW-1133">Transmembrane helix</keyword>
<keyword evidence="2 5" id="KW-0812">Transmembrane</keyword>
<evidence type="ECO:0000256" key="5">
    <source>
        <dbReference type="SAM" id="Phobius"/>
    </source>
</evidence>
<dbReference type="Pfam" id="PF05154">
    <property type="entry name" value="TM2"/>
    <property type="match status" value="1"/>
</dbReference>
<name>A0ABM7NYH0_9BACT</name>
<comment type="subcellular location">
    <subcellularLocation>
        <location evidence="1">Membrane</location>
        <topology evidence="1">Multi-pass membrane protein</topology>
    </subcellularLocation>
</comment>
<feature type="domain" description="TM2" evidence="6">
    <location>
        <begin position="44"/>
        <end position="92"/>
    </location>
</feature>
<feature type="transmembrane region" description="Helical" evidence="5">
    <location>
        <begin position="73"/>
        <end position="94"/>
    </location>
</feature>
<gene>
    <name evidence="7" type="ORF">prwr041_13620</name>
</gene>
<evidence type="ECO:0000259" key="6">
    <source>
        <dbReference type="Pfam" id="PF05154"/>
    </source>
</evidence>
<organism evidence="7 8">
    <name type="scientific">Prevotella herbatica</name>
    <dbReference type="NCBI Taxonomy" id="2801997"/>
    <lineage>
        <taxon>Bacteria</taxon>
        <taxon>Pseudomonadati</taxon>
        <taxon>Bacteroidota</taxon>
        <taxon>Bacteroidia</taxon>
        <taxon>Bacteroidales</taxon>
        <taxon>Prevotellaceae</taxon>
        <taxon>Prevotella</taxon>
    </lineage>
</organism>
<dbReference type="InterPro" id="IPR050932">
    <property type="entry name" value="TM2D1-3-like"/>
</dbReference>
<dbReference type="PANTHER" id="PTHR21016:SF25">
    <property type="entry name" value="TM2 DOMAIN-CONTAINING PROTEIN DDB_G0277895-RELATED"/>
    <property type="match status" value="1"/>
</dbReference>
<keyword evidence="4 5" id="KW-0472">Membrane</keyword>
<evidence type="ECO:0000256" key="1">
    <source>
        <dbReference type="ARBA" id="ARBA00004141"/>
    </source>
</evidence>
<evidence type="ECO:0000256" key="3">
    <source>
        <dbReference type="ARBA" id="ARBA00022989"/>
    </source>
</evidence>
<dbReference type="Proteomes" id="UP001319045">
    <property type="component" value="Chromosome"/>
</dbReference>
<protein>
    <submittedName>
        <fullName evidence="7">TM2 domain-containing protein</fullName>
    </submittedName>
</protein>
<proteinExistence type="predicted"/>
<sequence>MEADQKTQLMALYSNRFPVTAINEVNDKLDNLDYSFACAYLAQMKDPTIALILSILVGAYGVDRIYVGDVGLGILKLLTCGGLGIWWIVDLFYISDLTRTKNYETLMMM</sequence>
<reference evidence="7 8" key="1">
    <citation type="journal article" date="2022" name="Int. J. Syst. Evol. Microbiol.">
        <title>Prevotella herbatica sp. nov., a plant polysaccharide-decomposing anaerobic bacterium isolated from a methanogenic reactor.</title>
        <authorList>
            <person name="Uek A."/>
            <person name="Tonouchi A."/>
            <person name="Kaku N."/>
            <person name="Ueki K."/>
        </authorList>
    </citation>
    <scope>NUCLEOTIDE SEQUENCE [LARGE SCALE GENOMIC DNA]</scope>
    <source>
        <strain evidence="7 8">WR041</strain>
    </source>
</reference>